<comment type="caution">
    <text evidence="1">The sequence shown here is derived from an EMBL/GenBank/DDBJ whole genome shotgun (WGS) entry which is preliminary data.</text>
</comment>
<dbReference type="Proteomes" id="UP001519272">
    <property type="component" value="Unassembled WGS sequence"/>
</dbReference>
<proteinExistence type="predicted"/>
<evidence type="ECO:0008006" key="3">
    <source>
        <dbReference type="Google" id="ProtNLM"/>
    </source>
</evidence>
<reference evidence="1 2" key="1">
    <citation type="submission" date="2021-03" db="EMBL/GenBank/DDBJ databases">
        <title>Genomic Encyclopedia of Type Strains, Phase IV (KMG-IV): sequencing the most valuable type-strain genomes for metagenomic binning, comparative biology and taxonomic classification.</title>
        <authorList>
            <person name="Goeker M."/>
        </authorList>
    </citation>
    <scope>NUCLEOTIDE SEQUENCE [LARGE SCALE GENOMIC DNA]</scope>
    <source>
        <strain evidence="1 2">DSM 14349</strain>
    </source>
</reference>
<sequence length="125" mass="14874">MGKDKKFIGFCIFILMLIMTSCSNKQLEVNDQWQLFRKEKLTLEKVIDLSHKKQELSWNDFDRYDSKEIGSGLYILRYEIEEGYYLLIGGNHPTQKPLYIKLIQTKNPENYIDIRKNSVEDFISK</sequence>
<dbReference type="PROSITE" id="PS51257">
    <property type="entry name" value="PROKAR_LIPOPROTEIN"/>
    <property type="match status" value="1"/>
</dbReference>
<name>A0ABS4FRQ2_9BACL</name>
<evidence type="ECO:0000313" key="1">
    <source>
        <dbReference type="EMBL" id="MBP1905250.1"/>
    </source>
</evidence>
<protein>
    <recommendedName>
        <fullName evidence="3">Lipoprotein</fullName>
    </recommendedName>
</protein>
<evidence type="ECO:0000313" key="2">
    <source>
        <dbReference type="Proteomes" id="UP001519272"/>
    </source>
</evidence>
<dbReference type="RefSeq" id="WP_210088882.1">
    <property type="nucleotide sequence ID" value="NZ_JAGGKG010000007.1"/>
</dbReference>
<organism evidence="1 2">
    <name type="scientific">Paenibacillus turicensis</name>
    <dbReference type="NCBI Taxonomy" id="160487"/>
    <lineage>
        <taxon>Bacteria</taxon>
        <taxon>Bacillati</taxon>
        <taxon>Bacillota</taxon>
        <taxon>Bacilli</taxon>
        <taxon>Bacillales</taxon>
        <taxon>Paenibacillaceae</taxon>
        <taxon>Paenibacillus</taxon>
    </lineage>
</organism>
<dbReference type="EMBL" id="JAGGKG010000007">
    <property type="protein sequence ID" value="MBP1905250.1"/>
    <property type="molecule type" value="Genomic_DNA"/>
</dbReference>
<accession>A0ABS4FRQ2</accession>
<keyword evidence="2" id="KW-1185">Reference proteome</keyword>
<gene>
    <name evidence="1" type="ORF">J2Z32_001878</name>
</gene>